<protein>
    <recommendedName>
        <fullName evidence="3">F-box domain-containing protein</fullName>
    </recommendedName>
</protein>
<reference evidence="1" key="1">
    <citation type="submission" date="2023-10" db="EMBL/GenBank/DDBJ databases">
        <title>Chromosome-level genome of the transformable northern wattle, Acacia crassicarpa.</title>
        <authorList>
            <person name="Massaro I."/>
            <person name="Sinha N.R."/>
            <person name="Poethig S."/>
            <person name="Leichty A.R."/>
        </authorList>
    </citation>
    <scope>NUCLEOTIDE SEQUENCE</scope>
    <source>
        <strain evidence="1">Acra3RX</strain>
        <tissue evidence="1">Leaf</tissue>
    </source>
</reference>
<sequence>MAGTNAPCLSHLPDEILTIVFTVVSNTCTCNTLSLVCHTFCRLKRRTHTSLTLCDNTHDLNFIPDCFGYIMDLDLSLLSPWGHDLFAISYHSDPGLLAQCLHYTFPHVTSLTVYVRSASTLQLLLNVRWPELRHVQFLRIVREMSITVVFGPIQLLPLGRGSPFGSND</sequence>
<comment type="caution">
    <text evidence="1">The sequence shown here is derived from an EMBL/GenBank/DDBJ whole genome shotgun (WGS) entry which is preliminary data.</text>
</comment>
<dbReference type="InterPro" id="IPR036047">
    <property type="entry name" value="F-box-like_dom_sf"/>
</dbReference>
<dbReference type="EMBL" id="JAWXYG010000006">
    <property type="protein sequence ID" value="KAK4270043.1"/>
    <property type="molecule type" value="Genomic_DNA"/>
</dbReference>
<organism evidence="1 2">
    <name type="scientific">Acacia crassicarpa</name>
    <name type="common">northern wattle</name>
    <dbReference type="NCBI Taxonomy" id="499986"/>
    <lineage>
        <taxon>Eukaryota</taxon>
        <taxon>Viridiplantae</taxon>
        <taxon>Streptophyta</taxon>
        <taxon>Embryophyta</taxon>
        <taxon>Tracheophyta</taxon>
        <taxon>Spermatophyta</taxon>
        <taxon>Magnoliopsida</taxon>
        <taxon>eudicotyledons</taxon>
        <taxon>Gunneridae</taxon>
        <taxon>Pentapetalae</taxon>
        <taxon>rosids</taxon>
        <taxon>fabids</taxon>
        <taxon>Fabales</taxon>
        <taxon>Fabaceae</taxon>
        <taxon>Caesalpinioideae</taxon>
        <taxon>mimosoid clade</taxon>
        <taxon>Acacieae</taxon>
        <taxon>Acacia</taxon>
    </lineage>
</organism>
<dbReference type="SUPFAM" id="SSF81383">
    <property type="entry name" value="F-box domain"/>
    <property type="match status" value="1"/>
</dbReference>
<dbReference type="Proteomes" id="UP001293593">
    <property type="component" value="Unassembled WGS sequence"/>
</dbReference>
<dbReference type="Gene3D" id="1.20.1280.50">
    <property type="match status" value="1"/>
</dbReference>
<evidence type="ECO:0000313" key="1">
    <source>
        <dbReference type="EMBL" id="KAK4270043.1"/>
    </source>
</evidence>
<name>A0AAE1JKM3_9FABA</name>
<keyword evidence="2" id="KW-1185">Reference proteome</keyword>
<dbReference type="AlphaFoldDB" id="A0AAE1JKM3"/>
<proteinExistence type="predicted"/>
<evidence type="ECO:0008006" key="3">
    <source>
        <dbReference type="Google" id="ProtNLM"/>
    </source>
</evidence>
<accession>A0AAE1JKM3</accession>
<gene>
    <name evidence="1" type="ORF">QN277_023129</name>
</gene>
<evidence type="ECO:0000313" key="2">
    <source>
        <dbReference type="Proteomes" id="UP001293593"/>
    </source>
</evidence>